<gene>
    <name evidence="11" type="ORF">BaRGS_00014683</name>
</gene>
<dbReference type="SUPFAM" id="SSF54928">
    <property type="entry name" value="RNA-binding domain, RBD"/>
    <property type="match status" value="1"/>
</dbReference>
<dbReference type="Gene3D" id="3.30.70.330">
    <property type="match status" value="1"/>
</dbReference>
<keyword evidence="5" id="KW-0694">RNA-binding</keyword>
<feature type="transmembrane region" description="Helical" evidence="8">
    <location>
        <begin position="136"/>
        <end position="161"/>
    </location>
</feature>
<feature type="compositionally biased region" description="Low complexity" evidence="7">
    <location>
        <begin position="334"/>
        <end position="343"/>
    </location>
</feature>
<evidence type="ECO:0000256" key="5">
    <source>
        <dbReference type="PROSITE-ProRule" id="PRU00176"/>
    </source>
</evidence>
<evidence type="ECO:0000256" key="2">
    <source>
        <dbReference type="ARBA" id="ARBA00022692"/>
    </source>
</evidence>
<proteinExistence type="predicted"/>
<name>A0ABD0L3W1_9CAEN</name>
<dbReference type="Proteomes" id="UP001519460">
    <property type="component" value="Unassembled WGS sequence"/>
</dbReference>
<dbReference type="InterPro" id="IPR000504">
    <property type="entry name" value="RRM_dom"/>
</dbReference>
<feature type="domain" description="EXPERA" evidence="10">
    <location>
        <begin position="5"/>
        <end position="152"/>
    </location>
</feature>
<sequence length="343" mass="38924">MQRFLDVVFFLYYLTHVPIALFVDSQAVFPQKYYPEQLVNLKNWYCREFRDPMMVDPPPWFCSFCLCEVFIQFPFFFVGIYAYFKGAAKAKWIRIPVIIYSTHVATTLITIFYHTLTYDFSASPYPAPRNLSERLTLLGFYAPYLIIPLLNLLDACFSSAYREQGKVKSVRLVRDKETDRFKGFAYVEFDDTDSLREALTYDGALFEDKNLRVDIAEGRKNDRGGRGRGGDRGGRGGRGGFRGGDRGYDRGGDRGGYGGRGGYDRRPRRDSGGSGGAPEFREPSPESASRRPRLKLLPRTVDKPLNETAEAPRNASIFGTGKPRDEAKVEATRSRTTSESSQQ</sequence>
<feature type="compositionally biased region" description="Basic and acidic residues" evidence="7">
    <location>
        <begin position="217"/>
        <end position="234"/>
    </location>
</feature>
<evidence type="ECO:0000256" key="8">
    <source>
        <dbReference type="SAM" id="Phobius"/>
    </source>
</evidence>
<dbReference type="InterPro" id="IPR051987">
    <property type="entry name" value="Sigma-2_receptor-like"/>
</dbReference>
<feature type="transmembrane region" description="Helical" evidence="8">
    <location>
        <begin position="58"/>
        <end position="83"/>
    </location>
</feature>
<keyword evidence="3 6" id="KW-1133">Transmembrane helix</keyword>
<keyword evidence="2 6" id="KW-0812">Transmembrane</keyword>
<dbReference type="InterPro" id="IPR033118">
    <property type="entry name" value="EXPERA"/>
</dbReference>
<evidence type="ECO:0000259" key="10">
    <source>
        <dbReference type="PROSITE" id="PS51751"/>
    </source>
</evidence>
<accession>A0ABD0L3W1</accession>
<evidence type="ECO:0000256" key="1">
    <source>
        <dbReference type="ARBA" id="ARBA00004141"/>
    </source>
</evidence>
<evidence type="ECO:0000313" key="11">
    <source>
        <dbReference type="EMBL" id="KAK7494025.1"/>
    </source>
</evidence>
<protein>
    <submittedName>
        <fullName evidence="11">Uncharacterized protein</fullName>
    </submittedName>
</protein>
<evidence type="ECO:0000256" key="7">
    <source>
        <dbReference type="SAM" id="MobiDB-lite"/>
    </source>
</evidence>
<dbReference type="Pfam" id="PF05241">
    <property type="entry name" value="EBP"/>
    <property type="match status" value="1"/>
</dbReference>
<dbReference type="SMART" id="SM00360">
    <property type="entry name" value="RRM"/>
    <property type="match status" value="1"/>
</dbReference>
<dbReference type="EMBL" id="JACVVK020000087">
    <property type="protein sequence ID" value="KAK7494025.1"/>
    <property type="molecule type" value="Genomic_DNA"/>
</dbReference>
<dbReference type="Pfam" id="PF00076">
    <property type="entry name" value="RRM_1"/>
    <property type="match status" value="1"/>
</dbReference>
<evidence type="ECO:0000313" key="12">
    <source>
        <dbReference type="Proteomes" id="UP001519460"/>
    </source>
</evidence>
<keyword evidence="12" id="KW-1185">Reference proteome</keyword>
<dbReference type="InterPro" id="IPR035979">
    <property type="entry name" value="RBD_domain_sf"/>
</dbReference>
<dbReference type="PROSITE" id="PS51751">
    <property type="entry name" value="EXPERA"/>
    <property type="match status" value="1"/>
</dbReference>
<comment type="subcellular location">
    <subcellularLocation>
        <location evidence="1">Membrane</location>
        <topology evidence="1">Multi-pass membrane protein</topology>
    </subcellularLocation>
</comment>
<feature type="compositionally biased region" description="Basic and acidic residues" evidence="7">
    <location>
        <begin position="322"/>
        <end position="333"/>
    </location>
</feature>
<dbReference type="GO" id="GO:0016020">
    <property type="term" value="C:membrane"/>
    <property type="evidence" value="ECO:0007669"/>
    <property type="project" value="UniProtKB-SubCell"/>
</dbReference>
<reference evidence="11 12" key="1">
    <citation type="journal article" date="2023" name="Sci. Data">
        <title>Genome assembly of the Korean intertidal mud-creeper Batillaria attramentaria.</title>
        <authorList>
            <person name="Patra A.K."/>
            <person name="Ho P.T."/>
            <person name="Jun S."/>
            <person name="Lee S.J."/>
            <person name="Kim Y."/>
            <person name="Won Y.J."/>
        </authorList>
    </citation>
    <scope>NUCLEOTIDE SEQUENCE [LARGE SCALE GENOMIC DNA]</scope>
    <source>
        <strain evidence="11">Wonlab-2016</strain>
    </source>
</reference>
<dbReference type="PANTHER" id="PTHR31204">
    <property type="entry name" value="SIGMA INTRACELLULAR RECEPTOR 2"/>
    <property type="match status" value="1"/>
</dbReference>
<dbReference type="AlphaFoldDB" id="A0ABD0L3W1"/>
<feature type="compositionally biased region" description="Basic and acidic residues" evidence="7">
    <location>
        <begin position="243"/>
        <end position="253"/>
    </location>
</feature>
<feature type="transmembrane region" description="Helical" evidence="8">
    <location>
        <begin position="95"/>
        <end position="116"/>
    </location>
</feature>
<organism evidence="11 12">
    <name type="scientific">Batillaria attramentaria</name>
    <dbReference type="NCBI Taxonomy" id="370345"/>
    <lineage>
        <taxon>Eukaryota</taxon>
        <taxon>Metazoa</taxon>
        <taxon>Spiralia</taxon>
        <taxon>Lophotrochozoa</taxon>
        <taxon>Mollusca</taxon>
        <taxon>Gastropoda</taxon>
        <taxon>Caenogastropoda</taxon>
        <taxon>Sorbeoconcha</taxon>
        <taxon>Cerithioidea</taxon>
        <taxon>Batillariidae</taxon>
        <taxon>Batillaria</taxon>
    </lineage>
</organism>
<dbReference type="PANTHER" id="PTHR31204:SF1">
    <property type="entry name" value="SIGMA INTRACELLULAR RECEPTOR 2"/>
    <property type="match status" value="1"/>
</dbReference>
<feature type="domain" description="RRM" evidence="9">
    <location>
        <begin position="153"/>
        <end position="218"/>
    </location>
</feature>
<feature type="region of interest" description="Disordered" evidence="7">
    <location>
        <begin position="217"/>
        <end position="343"/>
    </location>
</feature>
<evidence type="ECO:0000256" key="4">
    <source>
        <dbReference type="ARBA" id="ARBA00023136"/>
    </source>
</evidence>
<feature type="transmembrane region" description="Helical" evidence="8">
    <location>
        <begin position="7"/>
        <end position="29"/>
    </location>
</feature>
<dbReference type="InterPro" id="IPR012677">
    <property type="entry name" value="Nucleotide-bd_a/b_plait_sf"/>
</dbReference>
<keyword evidence="4 6" id="KW-0472">Membrane</keyword>
<evidence type="ECO:0000256" key="3">
    <source>
        <dbReference type="ARBA" id="ARBA00022989"/>
    </source>
</evidence>
<dbReference type="PROSITE" id="PS50102">
    <property type="entry name" value="RRM"/>
    <property type="match status" value="1"/>
</dbReference>
<dbReference type="GO" id="GO:0003723">
    <property type="term" value="F:RNA binding"/>
    <property type="evidence" value="ECO:0007669"/>
    <property type="project" value="UniProtKB-UniRule"/>
</dbReference>
<evidence type="ECO:0000259" key="9">
    <source>
        <dbReference type="PROSITE" id="PS50102"/>
    </source>
</evidence>
<feature type="compositionally biased region" description="Basic and acidic residues" evidence="7">
    <location>
        <begin position="262"/>
        <end position="271"/>
    </location>
</feature>
<evidence type="ECO:0000256" key="6">
    <source>
        <dbReference type="PROSITE-ProRule" id="PRU01087"/>
    </source>
</evidence>
<comment type="caution">
    <text evidence="11">The sequence shown here is derived from an EMBL/GenBank/DDBJ whole genome shotgun (WGS) entry which is preliminary data.</text>
</comment>